<keyword evidence="6 9" id="KW-0472">Membrane</keyword>
<comment type="subcellular location">
    <subcellularLocation>
        <location evidence="1 7">Membrane</location>
        <topology evidence="1 7">Multi-pass membrane protein</topology>
    </subcellularLocation>
</comment>
<dbReference type="EMBL" id="JAGMWT010000008">
    <property type="protein sequence ID" value="KAH7124120.1"/>
    <property type="molecule type" value="Genomic_DNA"/>
</dbReference>
<evidence type="ECO:0000256" key="4">
    <source>
        <dbReference type="ARBA" id="ARBA00022692"/>
    </source>
</evidence>
<dbReference type="PROSITE" id="PS01023">
    <property type="entry name" value="PTR2_2"/>
    <property type="match status" value="1"/>
</dbReference>
<dbReference type="OrthoDB" id="8904098at2759"/>
<feature type="transmembrane region" description="Helical" evidence="9">
    <location>
        <begin position="493"/>
        <end position="514"/>
    </location>
</feature>
<feature type="transmembrane region" description="Helical" evidence="9">
    <location>
        <begin position="280"/>
        <end position="301"/>
    </location>
</feature>
<keyword evidence="11" id="KW-1185">Reference proteome</keyword>
<evidence type="ECO:0000313" key="11">
    <source>
        <dbReference type="Proteomes" id="UP000700596"/>
    </source>
</evidence>
<dbReference type="Pfam" id="PF00854">
    <property type="entry name" value="PTR2"/>
    <property type="match status" value="1"/>
</dbReference>
<dbReference type="Gene3D" id="1.20.1250.20">
    <property type="entry name" value="MFS general substrate transporter like domains"/>
    <property type="match status" value="1"/>
</dbReference>
<evidence type="ECO:0000256" key="9">
    <source>
        <dbReference type="SAM" id="Phobius"/>
    </source>
</evidence>
<keyword evidence="3 7" id="KW-0813">Transport</keyword>
<feature type="transmembrane region" description="Helical" evidence="9">
    <location>
        <begin position="167"/>
        <end position="190"/>
    </location>
</feature>
<organism evidence="10 11">
    <name type="scientific">Dendryphion nanum</name>
    <dbReference type="NCBI Taxonomy" id="256645"/>
    <lineage>
        <taxon>Eukaryota</taxon>
        <taxon>Fungi</taxon>
        <taxon>Dikarya</taxon>
        <taxon>Ascomycota</taxon>
        <taxon>Pezizomycotina</taxon>
        <taxon>Dothideomycetes</taxon>
        <taxon>Pleosporomycetidae</taxon>
        <taxon>Pleosporales</taxon>
        <taxon>Torulaceae</taxon>
        <taxon>Dendryphion</taxon>
    </lineage>
</organism>
<dbReference type="Proteomes" id="UP000700596">
    <property type="component" value="Unassembled WGS sequence"/>
</dbReference>
<comment type="caution">
    <text evidence="10">The sequence shown here is derived from an EMBL/GenBank/DDBJ whole genome shotgun (WGS) entry which is preliminary data.</text>
</comment>
<keyword evidence="5 9" id="KW-1133">Transmembrane helix</keyword>
<dbReference type="PANTHER" id="PTHR11654">
    <property type="entry name" value="OLIGOPEPTIDE TRANSPORTER-RELATED"/>
    <property type="match status" value="1"/>
</dbReference>
<feature type="transmembrane region" description="Helical" evidence="9">
    <location>
        <begin position="553"/>
        <end position="573"/>
    </location>
</feature>
<feature type="transmembrane region" description="Helical" evidence="9">
    <location>
        <begin position="253"/>
        <end position="274"/>
    </location>
</feature>
<reference evidence="10" key="1">
    <citation type="journal article" date="2021" name="Nat. Commun.">
        <title>Genetic determinants of endophytism in the Arabidopsis root mycobiome.</title>
        <authorList>
            <person name="Mesny F."/>
            <person name="Miyauchi S."/>
            <person name="Thiergart T."/>
            <person name="Pickel B."/>
            <person name="Atanasova L."/>
            <person name="Karlsson M."/>
            <person name="Huettel B."/>
            <person name="Barry K.W."/>
            <person name="Haridas S."/>
            <person name="Chen C."/>
            <person name="Bauer D."/>
            <person name="Andreopoulos W."/>
            <person name="Pangilinan J."/>
            <person name="LaButti K."/>
            <person name="Riley R."/>
            <person name="Lipzen A."/>
            <person name="Clum A."/>
            <person name="Drula E."/>
            <person name="Henrissat B."/>
            <person name="Kohler A."/>
            <person name="Grigoriev I.V."/>
            <person name="Martin F.M."/>
            <person name="Hacquard S."/>
        </authorList>
    </citation>
    <scope>NUCLEOTIDE SEQUENCE</scope>
    <source>
        <strain evidence="10">MPI-CAGE-CH-0243</strain>
    </source>
</reference>
<evidence type="ECO:0000256" key="7">
    <source>
        <dbReference type="RuleBase" id="RU003755"/>
    </source>
</evidence>
<feature type="region of interest" description="Disordered" evidence="8">
    <location>
        <begin position="1"/>
        <end position="71"/>
    </location>
</feature>
<evidence type="ECO:0000256" key="1">
    <source>
        <dbReference type="ARBA" id="ARBA00004141"/>
    </source>
</evidence>
<accession>A0A9P9DR04</accession>
<evidence type="ECO:0000256" key="2">
    <source>
        <dbReference type="ARBA" id="ARBA00005982"/>
    </source>
</evidence>
<proteinExistence type="inferred from homology"/>
<dbReference type="InterPro" id="IPR018456">
    <property type="entry name" value="PTR2_symporter_CS"/>
</dbReference>
<protein>
    <submittedName>
        <fullName evidence="10">Peptide transporter PTR2-A</fullName>
    </submittedName>
</protein>
<dbReference type="AlphaFoldDB" id="A0A9P9DR04"/>
<evidence type="ECO:0000313" key="10">
    <source>
        <dbReference type="EMBL" id="KAH7124120.1"/>
    </source>
</evidence>
<evidence type="ECO:0000256" key="5">
    <source>
        <dbReference type="ARBA" id="ARBA00022989"/>
    </source>
</evidence>
<keyword evidence="4 7" id="KW-0812">Transmembrane</keyword>
<feature type="compositionally biased region" description="Basic and acidic residues" evidence="8">
    <location>
        <begin position="17"/>
        <end position="26"/>
    </location>
</feature>
<evidence type="ECO:0000256" key="8">
    <source>
        <dbReference type="SAM" id="MobiDB-lite"/>
    </source>
</evidence>
<dbReference type="GO" id="GO:0071916">
    <property type="term" value="F:dipeptide transmembrane transporter activity"/>
    <property type="evidence" value="ECO:0007669"/>
    <property type="project" value="UniProtKB-ARBA"/>
</dbReference>
<feature type="transmembrane region" description="Helical" evidence="9">
    <location>
        <begin position="196"/>
        <end position="217"/>
    </location>
</feature>
<feature type="transmembrane region" description="Helical" evidence="9">
    <location>
        <begin position="526"/>
        <end position="547"/>
    </location>
</feature>
<feature type="transmembrane region" description="Helical" evidence="9">
    <location>
        <begin position="140"/>
        <end position="160"/>
    </location>
</feature>
<dbReference type="InterPro" id="IPR036259">
    <property type="entry name" value="MFS_trans_sf"/>
</dbReference>
<name>A0A9P9DR04_9PLEO</name>
<dbReference type="GO" id="GO:0005886">
    <property type="term" value="C:plasma membrane"/>
    <property type="evidence" value="ECO:0007669"/>
    <property type="project" value="UniProtKB-ARBA"/>
</dbReference>
<evidence type="ECO:0000256" key="3">
    <source>
        <dbReference type="ARBA" id="ARBA00022448"/>
    </source>
</evidence>
<comment type="similarity">
    <text evidence="2 7">Belongs to the major facilitator superfamily. Proton-dependent oligopeptide transporter (POT/PTR) (TC 2.A.17) family.</text>
</comment>
<evidence type="ECO:0000256" key="6">
    <source>
        <dbReference type="ARBA" id="ARBA00023136"/>
    </source>
</evidence>
<dbReference type="InterPro" id="IPR000109">
    <property type="entry name" value="POT_fam"/>
</dbReference>
<sequence length="618" mass="68067">MNLALTEADQLHQQLDTPDKSNKGHDLAGGPLPGHAVDDEKVRLSNEGTATPVERQLGSDEEDDGFGGQRPTAEEMRTLTHIGEPLPKSAFLVAVVELCERFTYYGASGIFQNYVSKPLDGREGRGALGMGPQAATGLSVFFQFWCYLTPIVGAIIADQYLGKYNTILLFCFVYIAGLLILTTTAIPGALAHGSGIGGYVASLIVIGLGTGGIKSNVAPLIADQYKRRQPVIGTDPKTGERVIIDPTITIQRIYMVFYFCINVGSLSLLATPYMERDIGFWSAYLLCLCVFCIGALTLILGRKFYVVRPPQGSIITDAFRVIGMMIKHRKMDAAKPSYQAALGRDHNLRWDDHFVEEVKRALVACKVFCFYPIYWVVYGQFSNNFVTQAGQMRGHGIPNDLMQNFDPISIIVFLPLMDRFVFPMLRKYKIPYPPINRIVTGFWIASLAMVYAAVIQYYIYKAGPCYGEPLCDASLVDGVAQGNNIHIAAQTGAYMLIGISEIFASVTGLEYAYTKAPPSMKSFVQAMYLLTNAFGAAISEAFVPVLYDPAIQWLFVGLAGGSFVTGCIIWVLFHHLNDEEDKMNSLDKDYDNDPTLRRGSVKDGRTVGLHKGSLEEKV</sequence>
<gene>
    <name evidence="10" type="ORF">B0J11DRAFT_530754</name>
</gene>
<dbReference type="FunFam" id="1.20.1250.20:FF:000085">
    <property type="entry name" value="MFS peptide transporter Ptr2"/>
    <property type="match status" value="1"/>
</dbReference>
<feature type="transmembrane region" description="Helical" evidence="9">
    <location>
        <begin position="438"/>
        <end position="460"/>
    </location>
</feature>
<dbReference type="SUPFAM" id="SSF103473">
    <property type="entry name" value="MFS general substrate transporter"/>
    <property type="match status" value="1"/>
</dbReference>